<protein>
    <submittedName>
        <fullName evidence="1">Uncharacterized protein</fullName>
    </submittedName>
</protein>
<dbReference type="STRING" id="36166.T1GHK2"/>
<sequence length="139" mass="15297">LDDSDNDIITDFLCNQGEKDATKNNIYSHENISNSSSSSTKPIVPIISVTHTPASYKYGHILEDTLNHIEMIRESLVLMKKSTLCTNTNACDINDINNGKLSANSSTSLPDLTQNNLLTDRRKSCTEIDDLSYGGNKNS</sequence>
<dbReference type="EMBL" id="CAQQ02063879">
    <property type="status" value="NOT_ANNOTATED_CDS"/>
    <property type="molecule type" value="Genomic_DNA"/>
</dbReference>
<name>T1GHK2_MEGSC</name>
<keyword evidence="2" id="KW-1185">Reference proteome</keyword>
<dbReference type="HOGENOM" id="CLU_1850169_0_0_1"/>
<evidence type="ECO:0000313" key="1">
    <source>
        <dbReference type="EnsemblMetazoa" id="MESCA002906-PA"/>
    </source>
</evidence>
<proteinExistence type="predicted"/>
<evidence type="ECO:0000313" key="2">
    <source>
        <dbReference type="Proteomes" id="UP000015102"/>
    </source>
</evidence>
<dbReference type="Proteomes" id="UP000015102">
    <property type="component" value="Unassembled WGS sequence"/>
</dbReference>
<accession>T1GHK2</accession>
<organism evidence="1 2">
    <name type="scientific">Megaselia scalaris</name>
    <name type="common">Humpbacked fly</name>
    <name type="synonym">Phora scalaris</name>
    <dbReference type="NCBI Taxonomy" id="36166"/>
    <lineage>
        <taxon>Eukaryota</taxon>
        <taxon>Metazoa</taxon>
        <taxon>Ecdysozoa</taxon>
        <taxon>Arthropoda</taxon>
        <taxon>Hexapoda</taxon>
        <taxon>Insecta</taxon>
        <taxon>Pterygota</taxon>
        <taxon>Neoptera</taxon>
        <taxon>Endopterygota</taxon>
        <taxon>Diptera</taxon>
        <taxon>Brachycera</taxon>
        <taxon>Muscomorpha</taxon>
        <taxon>Platypezoidea</taxon>
        <taxon>Phoridae</taxon>
        <taxon>Megaseliini</taxon>
        <taxon>Megaselia</taxon>
    </lineage>
</organism>
<dbReference type="AlphaFoldDB" id="T1GHK2"/>
<reference evidence="1" key="2">
    <citation type="submission" date="2015-06" db="UniProtKB">
        <authorList>
            <consortium name="EnsemblMetazoa"/>
        </authorList>
    </citation>
    <scope>IDENTIFICATION</scope>
</reference>
<reference evidence="2" key="1">
    <citation type="submission" date="2013-02" db="EMBL/GenBank/DDBJ databases">
        <authorList>
            <person name="Hughes D."/>
        </authorList>
    </citation>
    <scope>NUCLEOTIDE SEQUENCE</scope>
    <source>
        <strain>Durham</strain>
        <strain evidence="2">NC isolate 2 -- Noor lab</strain>
    </source>
</reference>
<dbReference type="EnsemblMetazoa" id="MESCA002906-RA">
    <property type="protein sequence ID" value="MESCA002906-PA"/>
    <property type="gene ID" value="MESCA002906"/>
</dbReference>
<dbReference type="EMBL" id="CAQQ02063878">
    <property type="status" value="NOT_ANNOTATED_CDS"/>
    <property type="molecule type" value="Genomic_DNA"/>
</dbReference>